<organism evidence="1 2">
    <name type="scientific">Pyropia yezoensis</name>
    <name type="common">Susabi-nori</name>
    <name type="synonym">Porphyra yezoensis</name>
    <dbReference type="NCBI Taxonomy" id="2788"/>
    <lineage>
        <taxon>Eukaryota</taxon>
        <taxon>Rhodophyta</taxon>
        <taxon>Bangiophyceae</taxon>
        <taxon>Bangiales</taxon>
        <taxon>Bangiaceae</taxon>
        <taxon>Pyropia</taxon>
    </lineage>
</organism>
<dbReference type="EMBL" id="CM020619">
    <property type="protein sequence ID" value="KAK1863238.1"/>
    <property type="molecule type" value="Genomic_DNA"/>
</dbReference>
<proteinExistence type="predicted"/>
<evidence type="ECO:0000313" key="2">
    <source>
        <dbReference type="Proteomes" id="UP000798662"/>
    </source>
</evidence>
<accession>A0ACC3C0C3</accession>
<protein>
    <submittedName>
        <fullName evidence="1">Uncharacterized protein</fullName>
    </submittedName>
</protein>
<name>A0ACC3C0C3_PYRYE</name>
<keyword evidence="2" id="KW-1185">Reference proteome</keyword>
<comment type="caution">
    <text evidence="1">The sequence shown here is derived from an EMBL/GenBank/DDBJ whole genome shotgun (WGS) entry which is preliminary data.</text>
</comment>
<gene>
    <name evidence="1" type="ORF">I4F81_005797</name>
</gene>
<dbReference type="Proteomes" id="UP000798662">
    <property type="component" value="Chromosome 2"/>
</dbReference>
<sequence>MALPALRNPLRPFTRYWQRLCGTVGWRFVVLLFSAYGGVKGVVNILTYSSFLPYMRYAVGVTDPAQYQAFFTVSRLPWALKPLIGGLSDTLPVGGYHKRPYLLGSVVAGTAAAIALAAAPLRGAGGGGAIAAALLFVLTLETATVDLLVEGAYTRRMVAAPDTGGDIVSAVWAFVMVGALGASGLVGIVARGDAALFWWVATPFAAQVVVPIAAGWVGEERAVRGPRGGAIVAAHREVFGVGGLVAAGAVGLAAASLWGSPAVQAAVSVSTSAVLCGVSLWLLPPLMAKAQVYMFLTSAMNLQLRGALDVFYTGSAECVPGGPAFDPRFFLAWTAMIGSVAGLAGIALFQIFLSRTWIRRAFWTTTVLQVAAAGVDIAMVLRWNRRLGISDRLFYILGNSMLQEVVFLLDWMPSVVLISKLCPPGVEATVYALLSGFANYGHAVASSLGALAINVAGIATPPRGRCDFTNLPLLLTVGHVVLPLLTIPLTWVLIPHARMTDDLLRPLPTGRAKGRRGGSDDAAGAEADDEERGSGGEDWTGSSEDGGAVGAGGGGVPAAPPPVAAPDGPAWAATPAATTGGALS</sequence>
<reference evidence="1" key="1">
    <citation type="submission" date="2019-11" db="EMBL/GenBank/DDBJ databases">
        <title>Nori genome reveals adaptations in red seaweeds to the harsh intertidal environment.</title>
        <authorList>
            <person name="Wang D."/>
            <person name="Mao Y."/>
        </authorList>
    </citation>
    <scope>NUCLEOTIDE SEQUENCE</scope>
    <source>
        <tissue evidence="1">Gametophyte</tissue>
    </source>
</reference>
<evidence type="ECO:0000313" key="1">
    <source>
        <dbReference type="EMBL" id="KAK1863238.1"/>
    </source>
</evidence>